<feature type="transmembrane region" description="Helical" evidence="1">
    <location>
        <begin position="203"/>
        <end position="222"/>
    </location>
</feature>
<feature type="transmembrane region" description="Helical" evidence="1">
    <location>
        <begin position="228"/>
        <end position="244"/>
    </location>
</feature>
<sequence>MPQDLRTHAVTLAAALAGAALAALAGIPAGPLIGSTLAVVAVAAARHPVGLPARLRDVAFATIGISLGSGVDEGLMDQLGAWAASLLILVVSLVVTVLVGRLVLTRGYGLDRQTATLASAPGTMSNTIAIASEGHGDATAVMFLQLMRLLFLVIAAPPLAVALEGSTTALRTAAPAMSVAGFAVLLALAIALGLLGTRLRVPAASLLAGMIVSASGHATGLIDGAAPPWAIFVAFAVTGAVLSARLSRVTAAQIRLYVLAGLSVVAVSLVISFAFALIAQAVTGVSLAQVWIAYAPGGVEAMAAIGLSLGYDPAYVALHHFARILALLLILPIALRT</sequence>
<dbReference type="EMBL" id="LAXJ01000016">
    <property type="protein sequence ID" value="KRS11851.1"/>
    <property type="molecule type" value="Genomic_DNA"/>
</dbReference>
<dbReference type="PIRSF" id="PIRSF038991">
    <property type="entry name" value="Protein_AbrB"/>
    <property type="match status" value="1"/>
</dbReference>
<evidence type="ECO:0000256" key="1">
    <source>
        <dbReference type="SAM" id="Phobius"/>
    </source>
</evidence>
<feature type="transmembrane region" description="Helical" evidence="1">
    <location>
        <begin position="176"/>
        <end position="196"/>
    </location>
</feature>
<gene>
    <name evidence="2" type="ORF">XM53_14235</name>
</gene>
<dbReference type="PANTHER" id="PTHR38457">
    <property type="entry name" value="REGULATOR ABRB-RELATED"/>
    <property type="match status" value="1"/>
</dbReference>
<dbReference type="InterPro" id="IPR017516">
    <property type="entry name" value="AbrB_dup"/>
</dbReference>
<comment type="caution">
    <text evidence="2">The sequence shown here is derived from an EMBL/GenBank/DDBJ whole genome shotgun (WGS) entry which is preliminary data.</text>
</comment>
<feature type="transmembrane region" description="Helical" evidence="1">
    <location>
        <begin position="291"/>
        <end position="309"/>
    </location>
</feature>
<feature type="transmembrane region" description="Helical" evidence="1">
    <location>
        <begin position="316"/>
        <end position="335"/>
    </location>
</feature>
<protein>
    <recommendedName>
        <fullName evidence="4">Ammonia monooxygenase</fullName>
    </recommendedName>
</protein>
<dbReference type="GO" id="GO:0016020">
    <property type="term" value="C:membrane"/>
    <property type="evidence" value="ECO:0007669"/>
    <property type="project" value="InterPro"/>
</dbReference>
<evidence type="ECO:0008006" key="4">
    <source>
        <dbReference type="Google" id="ProtNLM"/>
    </source>
</evidence>
<accession>A0A0T5NSD9</accession>
<proteinExistence type="predicted"/>
<dbReference type="NCBIfam" id="TIGR03082">
    <property type="entry name" value="Gneg_AbrB_dup"/>
    <property type="match status" value="1"/>
</dbReference>
<keyword evidence="1" id="KW-1133">Transmembrane helix</keyword>
<dbReference type="Pfam" id="PF05145">
    <property type="entry name" value="AbrB"/>
    <property type="match status" value="1"/>
</dbReference>
<dbReference type="STRING" id="1641875.XM53_14235"/>
<dbReference type="GO" id="GO:0010468">
    <property type="term" value="P:regulation of gene expression"/>
    <property type="evidence" value="ECO:0007669"/>
    <property type="project" value="InterPro"/>
</dbReference>
<dbReference type="OrthoDB" id="7157734at2"/>
<name>A0A0T5NSD9_9RHOB</name>
<organism evidence="2 3">
    <name type="scientific">Roseovarius atlanticus</name>
    <dbReference type="NCBI Taxonomy" id="1641875"/>
    <lineage>
        <taxon>Bacteria</taxon>
        <taxon>Pseudomonadati</taxon>
        <taxon>Pseudomonadota</taxon>
        <taxon>Alphaproteobacteria</taxon>
        <taxon>Rhodobacterales</taxon>
        <taxon>Roseobacteraceae</taxon>
        <taxon>Roseovarius</taxon>
    </lineage>
</organism>
<feature type="transmembrane region" description="Helical" evidence="1">
    <location>
        <begin position="149"/>
        <end position="170"/>
    </location>
</feature>
<dbReference type="Proteomes" id="UP000051295">
    <property type="component" value="Unassembled WGS sequence"/>
</dbReference>
<keyword evidence="1" id="KW-0472">Membrane</keyword>
<dbReference type="InterPro" id="IPR007820">
    <property type="entry name" value="AbrB_fam"/>
</dbReference>
<dbReference type="PATRIC" id="fig|1641875.4.peg.649"/>
<evidence type="ECO:0000313" key="2">
    <source>
        <dbReference type="EMBL" id="KRS11851.1"/>
    </source>
</evidence>
<dbReference type="PANTHER" id="PTHR38457:SF1">
    <property type="entry name" value="REGULATOR ABRB-RELATED"/>
    <property type="match status" value="1"/>
</dbReference>
<keyword evidence="3" id="KW-1185">Reference proteome</keyword>
<feature type="transmembrane region" description="Helical" evidence="1">
    <location>
        <begin position="256"/>
        <end position="279"/>
    </location>
</feature>
<evidence type="ECO:0000313" key="3">
    <source>
        <dbReference type="Proteomes" id="UP000051295"/>
    </source>
</evidence>
<feature type="transmembrane region" description="Helical" evidence="1">
    <location>
        <begin position="79"/>
        <end position="104"/>
    </location>
</feature>
<keyword evidence="1" id="KW-0812">Transmembrane</keyword>
<reference evidence="2 3" key="1">
    <citation type="submission" date="2015-04" db="EMBL/GenBank/DDBJ databases">
        <title>The draft genome sequence of Roseovarius sp.R12b.</title>
        <authorList>
            <person name="Li G."/>
            <person name="Lai Q."/>
            <person name="Shao Z."/>
            <person name="Yan P."/>
        </authorList>
    </citation>
    <scope>NUCLEOTIDE SEQUENCE [LARGE SCALE GENOMIC DNA]</scope>
    <source>
        <strain evidence="2 3">R12B</strain>
    </source>
</reference>
<dbReference type="AlphaFoldDB" id="A0A0T5NSD9"/>
<dbReference type="RefSeq" id="WP_057794441.1">
    <property type="nucleotide sequence ID" value="NZ_LAXJ01000016.1"/>
</dbReference>